<sequence length="446" mass="51172">MTRQFDCFVFTRITISDSVVDFMKKYSKLFVRLRFIDCKIFSQKRKSPYRERFLKCDNLKYLETENSDVIALFAFIPNVTTLMVHECSSLTDYAMCQLNKTLYKLEMLSLSGSIIYNEADYEKFYVNGKTIETNPSKSVLSFAAVKKFIENHKKTITGLNLSKLKLPPETVVTISNINGLKLKNVSFSPDLPSSVIKKFCANQFSLTSLQLTSLCHVTDETVSALCKFLPNLENLFIYPNRKIDESIVEIFQLEHLEVLFLGNSKAISELNYGQAVLKLKAFKLKDLNLVSAQITDYSLYELLKRNLNIRHLNISHTSVSNETLNMISKNLINLESLNLDACTRISDPGITGEFQYFSNSLTPTPLSNLKNLRKLNISNNELITSNGCIKALKFPYLRSLRLQECPFFTYRHDIHRILEEQNPRLAHFMISGNSIKYMKIGYFQGS</sequence>
<dbReference type="EMBL" id="BMAO01038320">
    <property type="protein sequence ID" value="GFR24031.1"/>
    <property type="molecule type" value="Genomic_DNA"/>
</dbReference>
<dbReference type="InterPro" id="IPR032675">
    <property type="entry name" value="LRR_dom_sf"/>
</dbReference>
<dbReference type="Gene3D" id="3.80.10.10">
    <property type="entry name" value="Ribonuclease Inhibitor"/>
    <property type="match status" value="2"/>
</dbReference>
<reference evidence="1" key="1">
    <citation type="submission" date="2020-07" db="EMBL/GenBank/DDBJ databases">
        <title>Multicomponent nature underlies the extraordinary mechanical properties of spider dragline silk.</title>
        <authorList>
            <person name="Kono N."/>
            <person name="Nakamura H."/>
            <person name="Mori M."/>
            <person name="Yoshida Y."/>
            <person name="Ohtoshi R."/>
            <person name="Malay A.D."/>
            <person name="Moran D.A.P."/>
            <person name="Tomita M."/>
            <person name="Numata K."/>
            <person name="Arakawa K."/>
        </authorList>
    </citation>
    <scope>NUCLEOTIDE SEQUENCE</scope>
</reference>
<dbReference type="GO" id="GO:0031146">
    <property type="term" value="P:SCF-dependent proteasomal ubiquitin-dependent protein catabolic process"/>
    <property type="evidence" value="ECO:0007669"/>
    <property type="project" value="TreeGrafter"/>
</dbReference>
<dbReference type="GO" id="GO:0019005">
    <property type="term" value="C:SCF ubiquitin ligase complex"/>
    <property type="evidence" value="ECO:0007669"/>
    <property type="project" value="TreeGrafter"/>
</dbReference>
<evidence type="ECO:0000313" key="1">
    <source>
        <dbReference type="EMBL" id="GFR24031.1"/>
    </source>
</evidence>
<dbReference type="Proteomes" id="UP000887116">
    <property type="component" value="Unassembled WGS sequence"/>
</dbReference>
<protein>
    <submittedName>
        <fullName evidence="1">F-box domain-containing protein</fullName>
    </submittedName>
</protein>
<dbReference type="Pfam" id="PF13516">
    <property type="entry name" value="LRR_6"/>
    <property type="match status" value="1"/>
</dbReference>
<dbReference type="PANTHER" id="PTHR13318">
    <property type="entry name" value="PARTNER OF PAIRED, ISOFORM B-RELATED"/>
    <property type="match status" value="1"/>
</dbReference>
<evidence type="ECO:0000313" key="2">
    <source>
        <dbReference type="Proteomes" id="UP000887116"/>
    </source>
</evidence>
<dbReference type="InterPro" id="IPR006553">
    <property type="entry name" value="Leu-rich_rpt_Cys-con_subtyp"/>
</dbReference>
<accession>A0A8X6HHJ1</accession>
<dbReference type="OrthoDB" id="6483158at2759"/>
<keyword evidence="2" id="KW-1185">Reference proteome</keyword>
<dbReference type="SMART" id="SM00367">
    <property type="entry name" value="LRR_CC"/>
    <property type="match status" value="7"/>
</dbReference>
<dbReference type="InterPro" id="IPR001611">
    <property type="entry name" value="Leu-rich_rpt"/>
</dbReference>
<dbReference type="AlphaFoldDB" id="A0A8X6HHJ1"/>
<gene>
    <name evidence="1" type="primary">AVEN_88523_1</name>
    <name evidence="1" type="ORF">TNCT_515261</name>
</gene>
<name>A0A8X6HHJ1_TRICU</name>
<comment type="caution">
    <text evidence="1">The sequence shown here is derived from an EMBL/GenBank/DDBJ whole genome shotgun (WGS) entry which is preliminary data.</text>
</comment>
<organism evidence="1 2">
    <name type="scientific">Trichonephila clavata</name>
    <name type="common">Joro spider</name>
    <name type="synonym">Nephila clavata</name>
    <dbReference type="NCBI Taxonomy" id="2740835"/>
    <lineage>
        <taxon>Eukaryota</taxon>
        <taxon>Metazoa</taxon>
        <taxon>Ecdysozoa</taxon>
        <taxon>Arthropoda</taxon>
        <taxon>Chelicerata</taxon>
        <taxon>Arachnida</taxon>
        <taxon>Araneae</taxon>
        <taxon>Araneomorphae</taxon>
        <taxon>Entelegynae</taxon>
        <taxon>Araneoidea</taxon>
        <taxon>Nephilidae</taxon>
        <taxon>Trichonephila</taxon>
    </lineage>
</organism>
<dbReference type="SUPFAM" id="SSF52047">
    <property type="entry name" value="RNI-like"/>
    <property type="match status" value="1"/>
</dbReference>
<proteinExistence type="predicted"/>